<keyword evidence="6" id="KW-1185">Reference proteome</keyword>
<dbReference type="PANTHER" id="PTHR43553">
    <property type="entry name" value="HEAVY METAL TRANSPORTER"/>
    <property type="match status" value="1"/>
</dbReference>
<evidence type="ECO:0000313" key="6">
    <source>
        <dbReference type="Proteomes" id="UP000675880"/>
    </source>
</evidence>
<dbReference type="RefSeq" id="WP_213041885.1">
    <property type="nucleotide sequence ID" value="NZ_CAJNBJ010000003.1"/>
</dbReference>
<dbReference type="InterPro" id="IPR003593">
    <property type="entry name" value="AAA+_ATPase"/>
</dbReference>
<dbReference type="InterPro" id="IPR027417">
    <property type="entry name" value="P-loop_NTPase"/>
</dbReference>
<keyword evidence="2" id="KW-0547">Nucleotide-binding</keyword>
<dbReference type="SMART" id="SM00382">
    <property type="entry name" value="AAA"/>
    <property type="match status" value="1"/>
</dbReference>
<evidence type="ECO:0000256" key="3">
    <source>
        <dbReference type="ARBA" id="ARBA00022840"/>
    </source>
</evidence>
<comment type="caution">
    <text evidence="5">The sequence shown here is derived from an EMBL/GenBank/DDBJ whole genome shotgun (WGS) entry which is preliminary data.</text>
</comment>
<keyword evidence="1" id="KW-0813">Transport</keyword>
<dbReference type="InterPro" id="IPR003439">
    <property type="entry name" value="ABC_transporter-like_ATP-bd"/>
</dbReference>
<dbReference type="Gene3D" id="3.40.50.300">
    <property type="entry name" value="P-loop containing nucleotide triphosphate hydrolases"/>
    <property type="match status" value="1"/>
</dbReference>
<accession>A0ABM8R7B2</accession>
<dbReference type="Proteomes" id="UP000675880">
    <property type="component" value="Unassembled WGS sequence"/>
</dbReference>
<dbReference type="EMBL" id="CAJNBJ010000003">
    <property type="protein sequence ID" value="CAE6736996.1"/>
    <property type="molecule type" value="Genomic_DNA"/>
</dbReference>
<reference evidence="5 6" key="1">
    <citation type="submission" date="2021-02" db="EMBL/GenBank/DDBJ databases">
        <authorList>
            <person name="Han P."/>
        </authorList>
    </citation>
    <scope>NUCLEOTIDE SEQUENCE [LARGE SCALE GENOMIC DNA]</scope>
    <source>
        <strain evidence="5">Candidatus Nitrospira sp. ZN2</strain>
    </source>
</reference>
<evidence type="ECO:0000256" key="2">
    <source>
        <dbReference type="ARBA" id="ARBA00022741"/>
    </source>
</evidence>
<organism evidence="5 6">
    <name type="scientific">Nitrospira defluvii</name>
    <dbReference type="NCBI Taxonomy" id="330214"/>
    <lineage>
        <taxon>Bacteria</taxon>
        <taxon>Pseudomonadati</taxon>
        <taxon>Nitrospirota</taxon>
        <taxon>Nitrospiria</taxon>
        <taxon>Nitrospirales</taxon>
        <taxon>Nitrospiraceae</taxon>
        <taxon>Nitrospira</taxon>
    </lineage>
</organism>
<evidence type="ECO:0000313" key="5">
    <source>
        <dbReference type="EMBL" id="CAE6736996.1"/>
    </source>
</evidence>
<dbReference type="SUPFAM" id="SSF52540">
    <property type="entry name" value="P-loop containing nucleoside triphosphate hydrolases"/>
    <property type="match status" value="1"/>
</dbReference>
<sequence length="267" mass="29853">MQAKPPHSLPVLDIQHATVYRGDTCVFADFSFLLQAGEHAAIVGPNGAGKSTLLKLLSGEVHPLALDETRLCLFGQERWSVWDVRKHLGLVSHDLQRDYLICAEGLQVVLSGFYASNDTYDHQTFTQAQIARAYEVMRELRIDSLAGRMFGHLSTGEQRRFLLGRALVHDPSVLVLDEPTSGLDIKACFQYLDLLRTQIHKGKSVLLVTHHLHEIPPEIERVVLIKSGTIFADGPKTELLTEENLGRLFDQPLTLIQANGWYQALPV</sequence>
<feature type="domain" description="ABC transporter" evidence="4">
    <location>
        <begin position="9"/>
        <end position="252"/>
    </location>
</feature>
<name>A0ABM8R7B2_9BACT</name>
<dbReference type="GO" id="GO:0005524">
    <property type="term" value="F:ATP binding"/>
    <property type="evidence" value="ECO:0007669"/>
    <property type="project" value="UniProtKB-KW"/>
</dbReference>
<proteinExistence type="predicted"/>
<dbReference type="InterPro" id="IPR050095">
    <property type="entry name" value="ECF_ABC_transporter_ATP-bd"/>
</dbReference>
<dbReference type="Pfam" id="PF00005">
    <property type="entry name" value="ABC_tran"/>
    <property type="match status" value="1"/>
</dbReference>
<protein>
    <submittedName>
        <fullName evidence="5">Molybdenum ABC transporter ATP-binding protein</fullName>
    </submittedName>
</protein>
<evidence type="ECO:0000259" key="4">
    <source>
        <dbReference type="PROSITE" id="PS50893"/>
    </source>
</evidence>
<dbReference type="PROSITE" id="PS50893">
    <property type="entry name" value="ABC_TRANSPORTER_2"/>
    <property type="match status" value="1"/>
</dbReference>
<keyword evidence="3 5" id="KW-0067">ATP-binding</keyword>
<gene>
    <name evidence="5" type="ORF">NSPZN2_110054</name>
</gene>
<dbReference type="PANTHER" id="PTHR43553:SF3">
    <property type="entry name" value="ABC TRANSPORTER ATP-BINDING PROTEIN MODF"/>
    <property type="match status" value="1"/>
</dbReference>
<evidence type="ECO:0000256" key="1">
    <source>
        <dbReference type="ARBA" id="ARBA00022448"/>
    </source>
</evidence>